<comment type="caution">
    <text evidence="1">The sequence shown here is derived from an EMBL/GenBank/DDBJ whole genome shotgun (WGS) entry which is preliminary data.</text>
</comment>
<name>A0A811V2S1_CERCA</name>
<dbReference type="EMBL" id="CAJHJT010000034">
    <property type="protein sequence ID" value="CAD7005882.1"/>
    <property type="molecule type" value="Genomic_DNA"/>
</dbReference>
<reference evidence="1" key="1">
    <citation type="submission" date="2020-11" db="EMBL/GenBank/DDBJ databases">
        <authorList>
            <person name="Whitehead M."/>
        </authorList>
    </citation>
    <scope>NUCLEOTIDE SEQUENCE</scope>
    <source>
        <strain evidence="1">EGII</strain>
    </source>
</reference>
<dbReference type="AlphaFoldDB" id="A0A811V2S1"/>
<keyword evidence="2" id="KW-1185">Reference proteome</keyword>
<evidence type="ECO:0000313" key="1">
    <source>
        <dbReference type="EMBL" id="CAD7005882.1"/>
    </source>
</evidence>
<proteinExistence type="predicted"/>
<accession>A0A811V2S1</accession>
<dbReference type="Proteomes" id="UP000606786">
    <property type="component" value="Unassembled WGS sequence"/>
</dbReference>
<protein>
    <submittedName>
        <fullName evidence="1">(Mediterranean fruit fly) hypothetical protein</fullName>
    </submittedName>
</protein>
<organism evidence="1 2">
    <name type="scientific">Ceratitis capitata</name>
    <name type="common">Mediterranean fruit fly</name>
    <name type="synonym">Tephritis capitata</name>
    <dbReference type="NCBI Taxonomy" id="7213"/>
    <lineage>
        <taxon>Eukaryota</taxon>
        <taxon>Metazoa</taxon>
        <taxon>Ecdysozoa</taxon>
        <taxon>Arthropoda</taxon>
        <taxon>Hexapoda</taxon>
        <taxon>Insecta</taxon>
        <taxon>Pterygota</taxon>
        <taxon>Neoptera</taxon>
        <taxon>Endopterygota</taxon>
        <taxon>Diptera</taxon>
        <taxon>Brachycera</taxon>
        <taxon>Muscomorpha</taxon>
        <taxon>Tephritoidea</taxon>
        <taxon>Tephritidae</taxon>
        <taxon>Ceratitis</taxon>
        <taxon>Ceratitis</taxon>
    </lineage>
</organism>
<gene>
    <name evidence="1" type="ORF">CCAP1982_LOCUS14224</name>
</gene>
<sequence length="111" mass="12269">MLSSASPDSVASNASAVSELQAEHLLGCINSMLATLLLHSVDDHQYASKSCLDAVLLMTVYLREVLDSSSMLKEHKFVFQLLLVASEQLLQDCIVLHRYTVPVKLLHEKLC</sequence>
<evidence type="ECO:0000313" key="2">
    <source>
        <dbReference type="Proteomes" id="UP000606786"/>
    </source>
</evidence>